<keyword evidence="1" id="KW-0805">Transcription regulation</keyword>
<dbReference type="PROSITE" id="PS00041">
    <property type="entry name" value="HTH_ARAC_FAMILY_1"/>
    <property type="match status" value="1"/>
</dbReference>
<dbReference type="GO" id="GO:0003700">
    <property type="term" value="F:DNA-binding transcription factor activity"/>
    <property type="evidence" value="ECO:0007669"/>
    <property type="project" value="InterPro"/>
</dbReference>
<dbReference type="Pfam" id="PF12833">
    <property type="entry name" value="HTH_18"/>
    <property type="match status" value="1"/>
</dbReference>
<organism evidence="5 6">
    <name type="scientific">Rhinopithecimicrobium faecis</name>
    <dbReference type="NCBI Taxonomy" id="2820698"/>
    <lineage>
        <taxon>Bacteria</taxon>
        <taxon>Pseudomonadati</taxon>
        <taxon>Bacteroidota</taxon>
        <taxon>Sphingobacteriia</taxon>
        <taxon>Sphingobacteriales</taxon>
        <taxon>Sphingobacteriaceae</taxon>
        <taxon>Rhinopithecimicrobium</taxon>
    </lineage>
</organism>
<protein>
    <submittedName>
        <fullName evidence="5">Helix-turn-helix transcriptional regulator</fullName>
    </submittedName>
</protein>
<feature type="domain" description="HTH araC/xylS-type" evidence="4">
    <location>
        <begin position="181"/>
        <end position="279"/>
    </location>
</feature>
<dbReference type="PROSITE" id="PS01124">
    <property type="entry name" value="HTH_ARAC_FAMILY_2"/>
    <property type="match status" value="1"/>
</dbReference>
<evidence type="ECO:0000256" key="2">
    <source>
        <dbReference type="ARBA" id="ARBA00023125"/>
    </source>
</evidence>
<dbReference type="EMBL" id="JAGKSB010000001">
    <property type="protein sequence ID" value="MBP3942216.1"/>
    <property type="molecule type" value="Genomic_DNA"/>
</dbReference>
<evidence type="ECO:0000313" key="6">
    <source>
        <dbReference type="Proteomes" id="UP000679691"/>
    </source>
</evidence>
<keyword evidence="3" id="KW-0804">Transcription</keyword>
<keyword evidence="6" id="KW-1185">Reference proteome</keyword>
<dbReference type="InterPro" id="IPR020449">
    <property type="entry name" value="Tscrpt_reg_AraC-type_HTH"/>
</dbReference>
<dbReference type="PRINTS" id="PR00032">
    <property type="entry name" value="HTHARAC"/>
</dbReference>
<evidence type="ECO:0000259" key="4">
    <source>
        <dbReference type="PROSITE" id="PS01124"/>
    </source>
</evidence>
<dbReference type="SUPFAM" id="SSF46689">
    <property type="entry name" value="Homeodomain-like"/>
    <property type="match status" value="2"/>
</dbReference>
<sequence length="292" mass="33177">MIANQVDAPIALTKISNYINLAEIREVPNYALSLSTDAYISIIAMRACCLVKVADNLDYKIEEGYSTLLSINQGGMLQINAESMDSCILLLVIDRSFIDQLNPEGKELGPMIKALKSKCIADRAIFPIALEILNEEIPTHFKKLYQTSKILEVFSKQLFHIKQQRADQTLKIKTADEEKVRTAKKLIDQHLEKTYTIAELSRLIGTNEQYLKIHFKHIYGCTIYNYSLTMKMNFARGLLLAKEDKIADVATKIGYKHATHFSTAFKKFFGYLPNTLRGHFLSLLTVESLIFI</sequence>
<dbReference type="InterPro" id="IPR009057">
    <property type="entry name" value="Homeodomain-like_sf"/>
</dbReference>
<keyword evidence="2" id="KW-0238">DNA-binding</keyword>
<comment type="caution">
    <text evidence="5">The sequence shown here is derived from an EMBL/GenBank/DDBJ whole genome shotgun (WGS) entry which is preliminary data.</text>
</comment>
<dbReference type="InterPro" id="IPR018062">
    <property type="entry name" value="HTH_AraC-typ_CS"/>
</dbReference>
<dbReference type="InterPro" id="IPR053142">
    <property type="entry name" value="PchR_regulatory_protein"/>
</dbReference>
<dbReference type="InterPro" id="IPR018060">
    <property type="entry name" value="HTH_AraC"/>
</dbReference>
<evidence type="ECO:0000313" key="5">
    <source>
        <dbReference type="EMBL" id="MBP3942216.1"/>
    </source>
</evidence>
<dbReference type="PANTHER" id="PTHR47893">
    <property type="entry name" value="REGULATORY PROTEIN PCHR"/>
    <property type="match status" value="1"/>
</dbReference>
<dbReference type="AlphaFoldDB" id="A0A8T4H7Y5"/>
<proteinExistence type="predicted"/>
<name>A0A8T4H7Y5_9SPHI</name>
<accession>A0A8T4H7Y5</accession>
<dbReference type="Proteomes" id="UP000679691">
    <property type="component" value="Unassembled WGS sequence"/>
</dbReference>
<dbReference type="SMART" id="SM00342">
    <property type="entry name" value="HTH_ARAC"/>
    <property type="match status" value="1"/>
</dbReference>
<dbReference type="GO" id="GO:0043565">
    <property type="term" value="F:sequence-specific DNA binding"/>
    <property type="evidence" value="ECO:0007669"/>
    <property type="project" value="InterPro"/>
</dbReference>
<gene>
    <name evidence="5" type="ORF">J5U18_01315</name>
</gene>
<evidence type="ECO:0000256" key="3">
    <source>
        <dbReference type="ARBA" id="ARBA00023163"/>
    </source>
</evidence>
<dbReference type="Gene3D" id="1.10.10.60">
    <property type="entry name" value="Homeodomain-like"/>
    <property type="match status" value="1"/>
</dbReference>
<evidence type="ECO:0000256" key="1">
    <source>
        <dbReference type="ARBA" id="ARBA00023015"/>
    </source>
</evidence>
<dbReference type="RefSeq" id="WP_353545697.1">
    <property type="nucleotide sequence ID" value="NZ_JAGKSB010000001.1"/>
</dbReference>
<reference evidence="5" key="1">
    <citation type="submission" date="2021-03" db="EMBL/GenBank/DDBJ databases">
        <authorList>
            <person name="Lu T."/>
            <person name="Wang Q."/>
            <person name="Han X."/>
        </authorList>
    </citation>
    <scope>NUCLEOTIDE SEQUENCE</scope>
    <source>
        <strain evidence="5">WQ 2009</strain>
    </source>
</reference>
<dbReference type="PANTHER" id="PTHR47893:SF1">
    <property type="entry name" value="REGULATORY PROTEIN PCHR"/>
    <property type="match status" value="1"/>
</dbReference>